<evidence type="ECO:0000313" key="2">
    <source>
        <dbReference type="Proteomes" id="UP000789739"/>
    </source>
</evidence>
<dbReference type="Proteomes" id="UP000789739">
    <property type="component" value="Unassembled WGS sequence"/>
</dbReference>
<dbReference type="EMBL" id="CAJVPI010001066">
    <property type="protein sequence ID" value="CAG8592472.1"/>
    <property type="molecule type" value="Genomic_DNA"/>
</dbReference>
<comment type="caution">
    <text evidence="1">The sequence shown here is derived from an EMBL/GenBank/DDBJ whole genome shotgun (WGS) entry which is preliminary data.</text>
</comment>
<reference evidence="1" key="1">
    <citation type="submission" date="2021-06" db="EMBL/GenBank/DDBJ databases">
        <authorList>
            <person name="Kallberg Y."/>
            <person name="Tangrot J."/>
            <person name="Rosling A."/>
        </authorList>
    </citation>
    <scope>NUCLEOTIDE SEQUENCE</scope>
    <source>
        <strain evidence="1">BR232B</strain>
    </source>
</reference>
<accession>A0A9N9C9N4</accession>
<proteinExistence type="predicted"/>
<protein>
    <submittedName>
        <fullName evidence="1">4439_t:CDS:1</fullName>
    </submittedName>
</protein>
<keyword evidence="2" id="KW-1185">Reference proteome</keyword>
<name>A0A9N9C9N4_9GLOM</name>
<dbReference type="AlphaFoldDB" id="A0A9N9C9N4"/>
<evidence type="ECO:0000313" key="1">
    <source>
        <dbReference type="EMBL" id="CAG8592472.1"/>
    </source>
</evidence>
<sequence length="115" mass="13484">MGGEKREKSGLRWDRLGKEVLEFLLTTGEMQLKELIKHDNRSTDRDDPAILLKTGDYLTVDKDTSIPTNDLVMNEVDMWNYVVSWCKVQINKTFGRSEQMGRRRLSSFEITSKRW</sequence>
<gene>
    <name evidence="1" type="ORF">PBRASI_LOCUS7198</name>
</gene>
<organism evidence="1 2">
    <name type="scientific">Paraglomus brasilianum</name>
    <dbReference type="NCBI Taxonomy" id="144538"/>
    <lineage>
        <taxon>Eukaryota</taxon>
        <taxon>Fungi</taxon>
        <taxon>Fungi incertae sedis</taxon>
        <taxon>Mucoromycota</taxon>
        <taxon>Glomeromycotina</taxon>
        <taxon>Glomeromycetes</taxon>
        <taxon>Paraglomerales</taxon>
        <taxon>Paraglomeraceae</taxon>
        <taxon>Paraglomus</taxon>
    </lineage>
</organism>